<dbReference type="GO" id="GO:0006355">
    <property type="term" value="P:regulation of DNA-templated transcription"/>
    <property type="evidence" value="ECO:0007669"/>
    <property type="project" value="UniProtKB-UniRule"/>
</dbReference>
<reference evidence="3 4" key="1">
    <citation type="submission" date="2019-01" db="EMBL/GenBank/DDBJ databases">
        <title>Sequencing of cultivated peanut Arachis hypogaea provides insights into genome evolution and oil improvement.</title>
        <authorList>
            <person name="Chen X."/>
        </authorList>
    </citation>
    <scope>NUCLEOTIDE SEQUENCE [LARGE SCALE GENOMIC DNA]</scope>
    <source>
        <strain evidence="4">cv. Fuhuasheng</strain>
        <tissue evidence="3">Leaves</tissue>
    </source>
</reference>
<dbReference type="EMBL" id="SDMP01000007">
    <property type="protein sequence ID" value="RYR48403.1"/>
    <property type="molecule type" value="Genomic_DNA"/>
</dbReference>
<sequence>MLGNKEPKESKDDAVDSKGVVPCSSSSTIERQFQREYTTFKFREVQQEFKKKGDCLVCGVTQDGDLFCVTVNEKYLLYGEPRSWTNSVKFDPATHKIRCEYNMFESRCILFCDCLAVFFYYGVDRVPSCYVLLRWSKNVQHKHTFIKSSHDEKQSDESHNLFRGLCSHFFNVAQDFVTCEKEAVMLYSSLDELRAKLFDYRSNLGPRSVPTTQNSMVIQCDPALGPSKVATKGRPRLKRLLSELDTCIKKSMQRKKKNPPPKNEEAINPTTMMVSAMRANESQEHGGFLSLLNSF</sequence>
<keyword evidence="1" id="KW-0863">Zinc-finger</keyword>
<keyword evidence="1" id="KW-0862">Zinc</keyword>
<dbReference type="GO" id="GO:0008270">
    <property type="term" value="F:zinc ion binding"/>
    <property type="evidence" value="ECO:0007669"/>
    <property type="project" value="UniProtKB-UniRule"/>
</dbReference>
<name>A0A445CC18_ARAHY</name>
<protein>
    <recommendedName>
        <fullName evidence="1">Protein FAR1-RELATED SEQUENCE</fullName>
    </recommendedName>
</protein>
<comment type="similarity">
    <text evidence="1">Belongs to the FHY3/FAR1 family.</text>
</comment>
<keyword evidence="1" id="KW-0479">Metal-binding</keyword>
<evidence type="ECO:0000256" key="1">
    <source>
        <dbReference type="RuleBase" id="RU367018"/>
    </source>
</evidence>
<feature type="compositionally biased region" description="Basic and acidic residues" evidence="2">
    <location>
        <begin position="1"/>
        <end position="16"/>
    </location>
</feature>
<keyword evidence="1" id="KW-0539">Nucleus</keyword>
<dbReference type="GO" id="GO:0005634">
    <property type="term" value="C:nucleus"/>
    <property type="evidence" value="ECO:0007669"/>
    <property type="project" value="UniProtKB-SubCell"/>
</dbReference>
<comment type="subcellular location">
    <subcellularLocation>
        <location evidence="1">Nucleus</location>
    </subcellularLocation>
</comment>
<proteinExistence type="inferred from homology"/>
<gene>
    <name evidence="3" type="ORF">Ahy_A07g034428</name>
</gene>
<evidence type="ECO:0000313" key="3">
    <source>
        <dbReference type="EMBL" id="RYR48403.1"/>
    </source>
</evidence>
<organism evidence="3 4">
    <name type="scientific">Arachis hypogaea</name>
    <name type="common">Peanut</name>
    <dbReference type="NCBI Taxonomy" id="3818"/>
    <lineage>
        <taxon>Eukaryota</taxon>
        <taxon>Viridiplantae</taxon>
        <taxon>Streptophyta</taxon>
        <taxon>Embryophyta</taxon>
        <taxon>Tracheophyta</taxon>
        <taxon>Spermatophyta</taxon>
        <taxon>Magnoliopsida</taxon>
        <taxon>eudicotyledons</taxon>
        <taxon>Gunneridae</taxon>
        <taxon>Pentapetalae</taxon>
        <taxon>rosids</taxon>
        <taxon>fabids</taxon>
        <taxon>Fabales</taxon>
        <taxon>Fabaceae</taxon>
        <taxon>Papilionoideae</taxon>
        <taxon>50 kb inversion clade</taxon>
        <taxon>dalbergioids sensu lato</taxon>
        <taxon>Dalbergieae</taxon>
        <taxon>Pterocarpus clade</taxon>
        <taxon>Arachis</taxon>
    </lineage>
</organism>
<dbReference type="Proteomes" id="UP000289738">
    <property type="component" value="Chromosome A07"/>
</dbReference>
<keyword evidence="4" id="KW-1185">Reference proteome</keyword>
<dbReference type="AlphaFoldDB" id="A0A445CC18"/>
<evidence type="ECO:0000313" key="4">
    <source>
        <dbReference type="Proteomes" id="UP000289738"/>
    </source>
</evidence>
<feature type="region of interest" description="Disordered" evidence="2">
    <location>
        <begin position="1"/>
        <end position="23"/>
    </location>
</feature>
<dbReference type="InterPro" id="IPR031052">
    <property type="entry name" value="FHY3/FAR1"/>
</dbReference>
<comment type="function">
    <text evidence="1">Putative transcription activator involved in regulating light control of development.</text>
</comment>
<dbReference type="PANTHER" id="PTHR31669">
    <property type="entry name" value="PROTEIN FAR1-RELATED SEQUENCE 10-RELATED"/>
    <property type="match status" value="1"/>
</dbReference>
<accession>A0A445CC18</accession>
<evidence type="ECO:0000256" key="2">
    <source>
        <dbReference type="SAM" id="MobiDB-lite"/>
    </source>
</evidence>
<comment type="caution">
    <text evidence="3">The sequence shown here is derived from an EMBL/GenBank/DDBJ whole genome shotgun (WGS) entry which is preliminary data.</text>
</comment>
<dbReference type="PANTHER" id="PTHR31669:SF283">
    <property type="entry name" value="PROTEIN FAR1-RELATED SEQUENCE"/>
    <property type="match status" value="1"/>
</dbReference>